<comment type="caution">
    <text evidence="2">The sequence shown here is derived from an EMBL/GenBank/DDBJ whole genome shotgun (WGS) entry which is preliminary data.</text>
</comment>
<dbReference type="EMBL" id="AMCV02000036">
    <property type="protein sequence ID" value="TDZ16215.1"/>
    <property type="molecule type" value="Genomic_DNA"/>
</dbReference>
<sequence>MEDNGWAADVSKQQAHTALRLQQRINQISGEIEMKIDSCRFWMEDMMATTQLKLSRIAMHDTNTNTQISIAMRRESSQMRSIAFVTMMYLPLTSIATIFSINVINWDAKDGERLITPHFWLYLGVAGGSTILTVGLWVCYTVLKGGIGRKKVIEDIC</sequence>
<feature type="transmembrane region" description="Helical" evidence="1">
    <location>
        <begin position="82"/>
        <end position="104"/>
    </location>
</feature>
<keyword evidence="3" id="KW-1185">Reference proteome</keyword>
<reference evidence="3" key="2">
    <citation type="journal article" date="2019" name="Mol. Plant Microbe Interact.">
        <title>Genome sequence resources for four phytopathogenic fungi from the Colletotrichum orbiculare species complex.</title>
        <authorList>
            <person name="Gan P."/>
            <person name="Tsushima A."/>
            <person name="Narusaka M."/>
            <person name="Narusaka Y."/>
            <person name="Takano Y."/>
            <person name="Kubo Y."/>
            <person name="Shirasu K."/>
        </authorList>
    </citation>
    <scope>GENOME REANNOTATION</scope>
    <source>
        <strain evidence="3">104-T / ATCC 96160 / CBS 514.97 / LARS 414 / MAFF 240422</strain>
    </source>
</reference>
<dbReference type="Gene3D" id="1.20.58.340">
    <property type="entry name" value="Magnesium transport protein CorA, transmembrane region"/>
    <property type="match status" value="1"/>
</dbReference>
<keyword evidence="1" id="KW-0812">Transmembrane</keyword>
<protein>
    <submittedName>
        <fullName evidence="2">Uncharacterized protein</fullName>
    </submittedName>
</protein>
<dbReference type="STRING" id="1213857.A0A484FF90"/>
<gene>
    <name evidence="2" type="ORF">Cob_v010826</name>
</gene>
<feature type="transmembrane region" description="Helical" evidence="1">
    <location>
        <begin position="119"/>
        <end position="143"/>
    </location>
</feature>
<proteinExistence type="predicted"/>
<accession>A0A484FF90</accession>
<dbReference type="Proteomes" id="UP000014480">
    <property type="component" value="Unassembled WGS sequence"/>
</dbReference>
<evidence type="ECO:0000313" key="2">
    <source>
        <dbReference type="EMBL" id="TDZ16215.1"/>
    </source>
</evidence>
<evidence type="ECO:0000313" key="3">
    <source>
        <dbReference type="Proteomes" id="UP000014480"/>
    </source>
</evidence>
<dbReference type="OrthoDB" id="3561681at2759"/>
<organism evidence="2 3">
    <name type="scientific">Colletotrichum orbiculare (strain 104-T / ATCC 96160 / CBS 514.97 / LARS 414 / MAFF 240422)</name>
    <name type="common">Cucumber anthracnose fungus</name>
    <name type="synonym">Colletotrichum lagenarium</name>
    <dbReference type="NCBI Taxonomy" id="1213857"/>
    <lineage>
        <taxon>Eukaryota</taxon>
        <taxon>Fungi</taxon>
        <taxon>Dikarya</taxon>
        <taxon>Ascomycota</taxon>
        <taxon>Pezizomycotina</taxon>
        <taxon>Sordariomycetes</taxon>
        <taxon>Hypocreomycetidae</taxon>
        <taxon>Glomerellales</taxon>
        <taxon>Glomerellaceae</taxon>
        <taxon>Colletotrichum</taxon>
        <taxon>Colletotrichum orbiculare species complex</taxon>
    </lineage>
</organism>
<keyword evidence="1" id="KW-1133">Transmembrane helix</keyword>
<reference evidence="3" key="1">
    <citation type="journal article" date="2013" name="New Phytol.">
        <title>Comparative genomic and transcriptomic analyses reveal the hemibiotrophic stage shift of Colletotrichum fungi.</title>
        <authorList>
            <person name="Gan P."/>
            <person name="Ikeda K."/>
            <person name="Irieda H."/>
            <person name="Narusaka M."/>
            <person name="O'Connell R.J."/>
            <person name="Narusaka Y."/>
            <person name="Takano Y."/>
            <person name="Kubo Y."/>
            <person name="Shirasu K."/>
        </authorList>
    </citation>
    <scope>NUCLEOTIDE SEQUENCE [LARGE SCALE GENOMIC DNA]</scope>
    <source>
        <strain evidence="3">104-T / ATCC 96160 / CBS 514.97 / LARS 414 / MAFF 240422</strain>
    </source>
</reference>
<evidence type="ECO:0000256" key="1">
    <source>
        <dbReference type="SAM" id="Phobius"/>
    </source>
</evidence>
<keyword evidence="1" id="KW-0472">Membrane</keyword>
<dbReference type="AlphaFoldDB" id="A0A484FF90"/>
<name>A0A484FF90_COLOR</name>